<organism evidence="2 3">
    <name type="scientific">Streptomyces beijiangensis</name>
    <dbReference type="NCBI Taxonomy" id="163361"/>
    <lineage>
        <taxon>Bacteria</taxon>
        <taxon>Bacillati</taxon>
        <taxon>Actinomycetota</taxon>
        <taxon>Actinomycetes</taxon>
        <taxon>Kitasatosporales</taxon>
        <taxon>Streptomycetaceae</taxon>
        <taxon>Streptomyces</taxon>
    </lineage>
</organism>
<protein>
    <submittedName>
        <fullName evidence="2">Uncharacterized protein</fullName>
    </submittedName>
</protein>
<sequence>MNGDDELSLLSWMYGHDHDDPVPAPRLGQGYVELSGGPLDGSLLDVTSWTEDEIATGAVLMTVLGQTGPDGQARYAARPGDPGRWDWSGDAV</sequence>
<dbReference type="AlphaFoldDB" id="A0A939FCR0"/>
<feature type="region of interest" description="Disordered" evidence="1">
    <location>
        <begin position="69"/>
        <end position="92"/>
    </location>
</feature>
<evidence type="ECO:0000313" key="2">
    <source>
        <dbReference type="EMBL" id="MBO0516217.1"/>
    </source>
</evidence>
<reference evidence="2" key="1">
    <citation type="submission" date="2021-03" db="EMBL/GenBank/DDBJ databases">
        <title>Streptomyces poriferae sp. nov., a novel marine sponge-derived Actinobacteria species with anti-MRSA activity.</title>
        <authorList>
            <person name="Sandoval-Powers M."/>
            <person name="Kralova S."/>
            <person name="Nguyen G.-S."/>
            <person name="Fawwal D."/>
            <person name="Degnes K."/>
            <person name="Klinkenberg G."/>
            <person name="Sletta H."/>
            <person name="Wentzel A."/>
            <person name="Liles M.R."/>
        </authorList>
    </citation>
    <scope>NUCLEOTIDE SEQUENCE</scope>
    <source>
        <strain evidence="2">DSM 41794</strain>
    </source>
</reference>
<dbReference type="Proteomes" id="UP000664167">
    <property type="component" value="Unassembled WGS sequence"/>
</dbReference>
<comment type="caution">
    <text evidence="2">The sequence shown here is derived from an EMBL/GenBank/DDBJ whole genome shotgun (WGS) entry which is preliminary data.</text>
</comment>
<proteinExistence type="predicted"/>
<accession>A0A939FCR0</accession>
<evidence type="ECO:0000313" key="3">
    <source>
        <dbReference type="Proteomes" id="UP000664167"/>
    </source>
</evidence>
<dbReference type="EMBL" id="JAFLRJ010000373">
    <property type="protein sequence ID" value="MBO0516217.1"/>
    <property type="molecule type" value="Genomic_DNA"/>
</dbReference>
<dbReference type="RefSeq" id="WP_206967761.1">
    <property type="nucleotide sequence ID" value="NZ_BAAAJJ010000007.1"/>
</dbReference>
<keyword evidence="3" id="KW-1185">Reference proteome</keyword>
<name>A0A939FCR0_9ACTN</name>
<gene>
    <name evidence="2" type="ORF">J0695_31255</name>
</gene>
<evidence type="ECO:0000256" key="1">
    <source>
        <dbReference type="SAM" id="MobiDB-lite"/>
    </source>
</evidence>